<organism evidence="6 7">
    <name type="scientific">Chitinophaga jiangningensis</name>
    <dbReference type="NCBI Taxonomy" id="1419482"/>
    <lineage>
        <taxon>Bacteria</taxon>
        <taxon>Pseudomonadati</taxon>
        <taxon>Bacteroidota</taxon>
        <taxon>Chitinophagia</taxon>
        <taxon>Chitinophagales</taxon>
        <taxon>Chitinophagaceae</taxon>
        <taxon>Chitinophaga</taxon>
    </lineage>
</organism>
<feature type="domain" description="TonB-dependent receptor plug" evidence="4">
    <location>
        <begin position="128"/>
        <end position="233"/>
    </location>
</feature>
<dbReference type="SUPFAM" id="SSF49464">
    <property type="entry name" value="Carboxypeptidase regulatory domain-like"/>
    <property type="match status" value="1"/>
</dbReference>
<dbReference type="SUPFAM" id="SSF56935">
    <property type="entry name" value="Porins"/>
    <property type="match status" value="1"/>
</dbReference>
<dbReference type="Gene3D" id="2.40.170.20">
    <property type="entry name" value="TonB-dependent receptor, beta-barrel domain"/>
    <property type="match status" value="1"/>
</dbReference>
<feature type="domain" description="Outer membrane protein beta-barrel" evidence="5">
    <location>
        <begin position="507"/>
        <end position="878"/>
    </location>
</feature>
<dbReference type="STRING" id="1419482.SAMN05444266_102586"/>
<dbReference type="Gene3D" id="2.170.130.10">
    <property type="entry name" value="TonB-dependent receptor, plug domain"/>
    <property type="match status" value="1"/>
</dbReference>
<dbReference type="Proteomes" id="UP000184420">
    <property type="component" value="Unassembled WGS sequence"/>
</dbReference>
<accession>A0A1M6Z2M4</accession>
<comment type="subcellular location">
    <subcellularLocation>
        <location evidence="1">Cell outer membrane</location>
    </subcellularLocation>
</comment>
<evidence type="ECO:0000256" key="3">
    <source>
        <dbReference type="ARBA" id="ARBA00023237"/>
    </source>
</evidence>
<dbReference type="Pfam" id="PF07715">
    <property type="entry name" value="Plug"/>
    <property type="match status" value="1"/>
</dbReference>
<dbReference type="Gene3D" id="2.60.40.1120">
    <property type="entry name" value="Carboxypeptidase-like, regulatory domain"/>
    <property type="match status" value="1"/>
</dbReference>
<proteinExistence type="predicted"/>
<dbReference type="Pfam" id="PF14905">
    <property type="entry name" value="OMP_b-brl_3"/>
    <property type="match status" value="1"/>
</dbReference>
<dbReference type="InterPro" id="IPR008969">
    <property type="entry name" value="CarboxyPept-like_regulatory"/>
</dbReference>
<dbReference type="RefSeq" id="WP_073079440.1">
    <property type="nucleotide sequence ID" value="NZ_FRBL01000002.1"/>
</dbReference>
<dbReference type="AlphaFoldDB" id="A0A1M6Z2M4"/>
<dbReference type="EMBL" id="FRBL01000002">
    <property type="protein sequence ID" value="SHL24625.1"/>
    <property type="molecule type" value="Genomic_DNA"/>
</dbReference>
<gene>
    <name evidence="6" type="ORF">SAMN05444266_102586</name>
</gene>
<evidence type="ECO:0000259" key="5">
    <source>
        <dbReference type="Pfam" id="PF14905"/>
    </source>
</evidence>
<dbReference type="PANTHER" id="PTHR40980">
    <property type="entry name" value="PLUG DOMAIN-CONTAINING PROTEIN"/>
    <property type="match status" value="1"/>
</dbReference>
<name>A0A1M6Z2M4_9BACT</name>
<keyword evidence="7" id="KW-1185">Reference proteome</keyword>
<dbReference type="InterPro" id="IPR012910">
    <property type="entry name" value="Plug_dom"/>
</dbReference>
<reference evidence="6 7" key="1">
    <citation type="submission" date="2016-11" db="EMBL/GenBank/DDBJ databases">
        <authorList>
            <person name="Jaros S."/>
            <person name="Januszkiewicz K."/>
            <person name="Wedrychowicz H."/>
        </authorList>
    </citation>
    <scope>NUCLEOTIDE SEQUENCE [LARGE SCALE GENOMIC DNA]</scope>
    <source>
        <strain evidence="6 7">DSM 27406</strain>
    </source>
</reference>
<evidence type="ECO:0000256" key="2">
    <source>
        <dbReference type="ARBA" id="ARBA00023136"/>
    </source>
</evidence>
<evidence type="ECO:0000259" key="4">
    <source>
        <dbReference type="Pfam" id="PF07715"/>
    </source>
</evidence>
<evidence type="ECO:0000313" key="7">
    <source>
        <dbReference type="Proteomes" id="UP000184420"/>
    </source>
</evidence>
<sequence length="920" mass="103046">MKSLLQIFLFVFLGMAHAIAGGIKGHVYDKKSGESLPGVTVLLQPTKQVAVTGLDGAYAFKEEPAGDYTLVVSHLTYSSLKKDIHILKEDNPRFDIYLSEKSSKELTEVIITATGKASSENTARKIEQKAPFVMNAVSGAAIEVSPDLTVANVMQRVSGVSIERSSNGEGQYAILRGMDKRYNYTLINGVKIPSPDNKYRYVPLDLFPADLLERLEVYKSLTPNMESDAIGGVVNMVMKDATPGLQLNANIASGYSQMTHDKGYTAFTADKMNTTSPYEINGKGYQATPGDFNSGTFDYKRRNFTPNTVVGFSVGNRFLHNKLGVIVAASYQHNFRTTTSSFYDHSVNDVQQFAAINSMNNRTYYEQQRRSGFHGKVDYVFNDHNKISFYNAFMMLTNLQTRDGIITEFGIGGYDPEKGNAQLKYETRTRRIDQQIYNGTLHGDHDLLPGKLKLGWSAVVSTARNDVPDNTTITVNGKQSNFVSTRTNVDRASRRWERNTDNDLAGYLDLTYTTKIGSSKVDFSAGGLYRDKQRSNFFNNYTFLPAVAAAAYGVDFTKYTDIKWDIQNPGGAVANALTYDASEKTAAGYGMFKLKVNGWDVTGGVRIENTDQGYHMFFPQGEKRPVNNQVYTDVLPSLNLKYDLGGHQQARASYFRSVNRPGFFEIVPAKIVLEDYMERGNADLKRAIADNFDVRYELFPKAGDQLLVGAFYKIITNPIEYTLQPDASRPQDSYYTPGNFGTARNYGFEADYIHFFSKLGVKANYTYTHSAITTNKSKRIRDEKGDLQTIQVDQTRPMYGQSAHIANLSLLFKDARSGWDAQLAGAYTGPRINTVSQFLDNDLWQKGFIQMDLSIEKHFRHHFTVYAKAGNLLNTPATIFIKGYNKENDDVPGQPLNGRETLIRKETYGQTYLLGVRYKL</sequence>
<keyword evidence="2" id="KW-0472">Membrane</keyword>
<evidence type="ECO:0000313" key="6">
    <source>
        <dbReference type="EMBL" id="SHL24625.1"/>
    </source>
</evidence>
<dbReference type="InterPro" id="IPR041700">
    <property type="entry name" value="OMP_b-brl_3"/>
</dbReference>
<dbReference type="GO" id="GO:0009279">
    <property type="term" value="C:cell outer membrane"/>
    <property type="evidence" value="ECO:0007669"/>
    <property type="project" value="UniProtKB-SubCell"/>
</dbReference>
<dbReference type="PANTHER" id="PTHR40980:SF4">
    <property type="entry name" value="TONB-DEPENDENT RECEPTOR-LIKE BETA-BARREL DOMAIN-CONTAINING PROTEIN"/>
    <property type="match status" value="1"/>
</dbReference>
<dbReference type="Pfam" id="PF13715">
    <property type="entry name" value="CarbopepD_reg_2"/>
    <property type="match status" value="1"/>
</dbReference>
<keyword evidence="6" id="KW-0675">Receptor</keyword>
<dbReference type="InterPro" id="IPR037066">
    <property type="entry name" value="Plug_dom_sf"/>
</dbReference>
<protein>
    <submittedName>
        <fullName evidence="6">TonB-dependent receptor</fullName>
    </submittedName>
</protein>
<keyword evidence="3" id="KW-0998">Cell outer membrane</keyword>
<dbReference type="OrthoDB" id="8727862at2"/>
<evidence type="ECO:0000256" key="1">
    <source>
        <dbReference type="ARBA" id="ARBA00004442"/>
    </source>
</evidence>
<dbReference type="InterPro" id="IPR036942">
    <property type="entry name" value="Beta-barrel_TonB_sf"/>
</dbReference>